<feature type="transmembrane region" description="Helical" evidence="10">
    <location>
        <begin position="632"/>
        <end position="650"/>
    </location>
</feature>
<dbReference type="Pfam" id="PF13244">
    <property type="entry name" value="MbhD"/>
    <property type="match status" value="1"/>
</dbReference>
<keyword evidence="5 9" id="KW-0812">Transmembrane</keyword>
<feature type="transmembrane region" description="Helical" evidence="10">
    <location>
        <begin position="459"/>
        <end position="479"/>
    </location>
</feature>
<feature type="transmembrane region" description="Helical" evidence="10">
    <location>
        <begin position="506"/>
        <end position="526"/>
    </location>
</feature>
<dbReference type="EMBL" id="CP022203">
    <property type="protein sequence ID" value="ATB48178.1"/>
    <property type="molecule type" value="Genomic_DNA"/>
</dbReference>
<feature type="domain" description="NADH:quinone oxidoreductase/Mrp antiporter transmembrane" evidence="11">
    <location>
        <begin position="133"/>
        <end position="408"/>
    </location>
</feature>
<keyword evidence="2" id="KW-0813">Transport</keyword>
<dbReference type="RefSeq" id="WP_095959124.1">
    <property type="nucleotide sequence ID" value="NZ_CP022203.1"/>
</dbReference>
<keyword evidence="4" id="KW-1003">Cell membrane</keyword>
<feature type="transmembrane region" description="Helical" evidence="10">
    <location>
        <begin position="328"/>
        <end position="351"/>
    </location>
</feature>
<evidence type="ECO:0000259" key="14">
    <source>
        <dbReference type="Pfam" id="PF20501"/>
    </source>
</evidence>
<comment type="subcellular location">
    <subcellularLocation>
        <location evidence="1">Cell membrane</location>
        <topology evidence="1">Multi-pass membrane protein</topology>
    </subcellularLocation>
    <subcellularLocation>
        <location evidence="9">Membrane</location>
        <topology evidence="9">Multi-pass membrane protein</topology>
    </subcellularLocation>
</comment>
<evidence type="ECO:0000256" key="3">
    <source>
        <dbReference type="ARBA" id="ARBA00022449"/>
    </source>
</evidence>
<keyword evidence="16" id="KW-1185">Reference proteome</keyword>
<dbReference type="InterPro" id="IPR025383">
    <property type="entry name" value="MrpA_C/MbhD"/>
</dbReference>
<dbReference type="InterPro" id="IPR001750">
    <property type="entry name" value="ND/Mrp_TM"/>
</dbReference>
<dbReference type="Pfam" id="PF00662">
    <property type="entry name" value="Proton_antipo_N"/>
    <property type="match status" value="1"/>
</dbReference>
<feature type="transmembrane region" description="Helical" evidence="10">
    <location>
        <begin position="83"/>
        <end position="104"/>
    </location>
</feature>
<feature type="transmembrane region" description="Helical" evidence="10">
    <location>
        <begin position="209"/>
        <end position="226"/>
    </location>
</feature>
<evidence type="ECO:0000256" key="9">
    <source>
        <dbReference type="RuleBase" id="RU000320"/>
    </source>
</evidence>
<dbReference type="Pfam" id="PF00361">
    <property type="entry name" value="Proton_antipo_M"/>
    <property type="match status" value="1"/>
</dbReference>
<feature type="transmembrane region" description="Helical" evidence="10">
    <location>
        <begin position="747"/>
        <end position="765"/>
    </location>
</feature>
<evidence type="ECO:0000313" key="16">
    <source>
        <dbReference type="Proteomes" id="UP000217343"/>
    </source>
</evidence>
<dbReference type="InterPro" id="IPR001516">
    <property type="entry name" value="Proton_antipo_N"/>
</dbReference>
<dbReference type="Pfam" id="PF20501">
    <property type="entry name" value="MbhE"/>
    <property type="match status" value="1"/>
</dbReference>
<gene>
    <name evidence="15" type="ORF">MYMAC_003804</name>
</gene>
<evidence type="ECO:0000256" key="1">
    <source>
        <dbReference type="ARBA" id="ARBA00004651"/>
    </source>
</evidence>
<dbReference type="PRINTS" id="PR01435">
    <property type="entry name" value="NPOXDRDTASE5"/>
</dbReference>
<feature type="transmembrane region" description="Helical" evidence="10">
    <location>
        <begin position="606"/>
        <end position="625"/>
    </location>
</feature>
<dbReference type="Gene3D" id="1.20.120.1200">
    <property type="entry name" value="NADH-ubiquinone/plastoquinone oxidoreductase chain 6, subunit NuoJ"/>
    <property type="match status" value="1"/>
</dbReference>
<sequence length="776" mass="81228">MACWAAPMALCIAFFVPFIAAALAVLITRLSQSWAGWVLALFPAGLAVWFGAQVPAVVGGGVPAVSVPWMPDLGIDFALRLDGLALLMALLITGLGTLVVIYAGRYLVHHEVLGRFYGWLLLFMGGMLGLVLADNTLLLFVCWEVTTFSSFILIGFEHKEDAARESAQRALLITALGGQSLLVGLLLMGDVLGTLSISATLAAADTLKGSPRYLAILLLVLGGAFTKSAQMPFHTWLPGAMTAPTPVSAYLHSATMVKAGVFLLARMAPALGGTPAWETILTGVGAVTMVLGALLALGHTDLKLVLAYATVSVLGALVMLLGQGTAVAIQAMVTFLTAHALYKGTLFLVAGSVDHETGTRDVTHLGGLRKHLPLTAAAAAVAALSMMGIPPLFGFVGKELIYEACLKGPGGWPLALGAMVGFGGMVAAALRVGVQPFAGKTFRAGKPESEVHEAPPSMWLGPALLATTGLALGLVPWAIQPLLAIAAADIGGGQAAGLKLTLWHGLTPALGLSAGSLLLGGGLFAAREPVLKGLRAMNLSSHGPERFYQASLSGLLKLSSSMTRVLQNGSLHQYIVVTMATFGGLLALAVVLRLREWPRGVAMDVLPYEVVVLVGILVSAVLAVVSRSALSSIMALGALGLAEALLYVFFGAPDLAMTQVVVQTLTVILFALVFARFPVNPHQHRFRWWTAALPLAVGGLITWILLHVASGPSHRRLADFYASRSVPGGQGLNIVNVILVDFRALDTLGETTVLATSGLGVYLLFRTRSQRKKRQA</sequence>
<feature type="transmembrane region" description="Helical" evidence="10">
    <location>
        <begin position="6"/>
        <end position="27"/>
    </location>
</feature>
<organism evidence="15 16">
    <name type="scientific">Corallococcus macrosporus DSM 14697</name>
    <dbReference type="NCBI Taxonomy" id="1189310"/>
    <lineage>
        <taxon>Bacteria</taxon>
        <taxon>Pseudomonadati</taxon>
        <taxon>Myxococcota</taxon>
        <taxon>Myxococcia</taxon>
        <taxon>Myxococcales</taxon>
        <taxon>Cystobacterineae</taxon>
        <taxon>Myxococcaceae</taxon>
        <taxon>Corallococcus</taxon>
    </lineage>
</organism>
<evidence type="ECO:0000256" key="2">
    <source>
        <dbReference type="ARBA" id="ARBA00022448"/>
    </source>
</evidence>
<evidence type="ECO:0000313" key="15">
    <source>
        <dbReference type="EMBL" id="ATB48178.1"/>
    </source>
</evidence>
<feature type="transmembrane region" description="Helical" evidence="10">
    <location>
        <begin position="280"/>
        <end position="297"/>
    </location>
</feature>
<dbReference type="InterPro" id="IPR046806">
    <property type="entry name" value="MrpA_C/MbhE"/>
</dbReference>
<feature type="transmembrane region" description="Helical" evidence="10">
    <location>
        <begin position="574"/>
        <end position="594"/>
    </location>
</feature>
<keyword evidence="7" id="KW-0406">Ion transport</keyword>
<evidence type="ECO:0000256" key="7">
    <source>
        <dbReference type="ARBA" id="ARBA00023065"/>
    </source>
</evidence>
<evidence type="ECO:0000256" key="6">
    <source>
        <dbReference type="ARBA" id="ARBA00022989"/>
    </source>
</evidence>
<feature type="transmembrane region" description="Helical" evidence="10">
    <location>
        <begin position="116"/>
        <end position="132"/>
    </location>
</feature>
<dbReference type="GO" id="GO:0015297">
    <property type="term" value="F:antiporter activity"/>
    <property type="evidence" value="ECO:0007669"/>
    <property type="project" value="UniProtKB-KW"/>
</dbReference>
<feature type="transmembrane region" description="Helical" evidence="10">
    <location>
        <begin position="304"/>
        <end position="322"/>
    </location>
</feature>
<keyword evidence="3" id="KW-0050">Antiport</keyword>
<dbReference type="PRINTS" id="PR01434">
    <property type="entry name" value="NADHDHGNASE5"/>
</dbReference>
<feature type="domain" description="MrpA C-terminal/MbhD" evidence="13">
    <location>
        <begin position="615"/>
        <end position="678"/>
    </location>
</feature>
<evidence type="ECO:0000256" key="8">
    <source>
        <dbReference type="ARBA" id="ARBA00023136"/>
    </source>
</evidence>
<reference evidence="15 16" key="1">
    <citation type="submission" date="2017-06" db="EMBL/GenBank/DDBJ databases">
        <title>Sequencing and comparative analysis of myxobacterial genomes.</title>
        <authorList>
            <person name="Rupp O."/>
            <person name="Goesmann A."/>
            <person name="Sogaard-Andersen L."/>
        </authorList>
    </citation>
    <scope>NUCLEOTIDE SEQUENCE [LARGE SCALE GENOMIC DNA]</scope>
    <source>
        <strain evidence="15 16">DSM 14697</strain>
    </source>
</reference>
<dbReference type="OrthoDB" id="9805769at2"/>
<feature type="domain" description="MrpA C-terminal/MbhE" evidence="14">
    <location>
        <begin position="691"/>
        <end position="767"/>
    </location>
</feature>
<dbReference type="AlphaFoldDB" id="A0A250JWY4"/>
<evidence type="ECO:0000256" key="5">
    <source>
        <dbReference type="ARBA" id="ARBA00022692"/>
    </source>
</evidence>
<feature type="transmembrane region" description="Helical" evidence="10">
    <location>
        <begin position="414"/>
        <end position="438"/>
    </location>
</feature>
<evidence type="ECO:0000256" key="10">
    <source>
        <dbReference type="SAM" id="Phobius"/>
    </source>
</evidence>
<dbReference type="GO" id="GO:0005886">
    <property type="term" value="C:plasma membrane"/>
    <property type="evidence" value="ECO:0007669"/>
    <property type="project" value="UniProtKB-SubCell"/>
</dbReference>
<name>A0A250JWY4_9BACT</name>
<protein>
    <submittedName>
        <fullName evidence="15">NADH-quinone oxidoreductase subunit F</fullName>
    </submittedName>
</protein>
<keyword evidence="6 10" id="KW-1133">Transmembrane helix</keyword>
<dbReference type="InterPro" id="IPR050616">
    <property type="entry name" value="CPA3_Na-H_Antiporter_A"/>
</dbReference>
<feature type="transmembrane region" description="Helical" evidence="10">
    <location>
        <begin position="656"/>
        <end position="674"/>
    </location>
</feature>
<dbReference type="GO" id="GO:0006811">
    <property type="term" value="P:monoatomic ion transport"/>
    <property type="evidence" value="ECO:0007669"/>
    <property type="project" value="UniProtKB-KW"/>
</dbReference>
<feature type="transmembrane region" description="Helical" evidence="10">
    <location>
        <begin position="372"/>
        <end position="394"/>
    </location>
</feature>
<dbReference type="InterPro" id="IPR042106">
    <property type="entry name" value="Nuo/plastoQ_OxRdtase_6_NuoJ"/>
</dbReference>
<evidence type="ECO:0000259" key="11">
    <source>
        <dbReference type="Pfam" id="PF00361"/>
    </source>
</evidence>
<dbReference type="PANTHER" id="PTHR43373">
    <property type="entry name" value="NA(+)/H(+) ANTIPORTER SUBUNIT"/>
    <property type="match status" value="1"/>
</dbReference>
<dbReference type="KEGG" id="mmas:MYMAC_003804"/>
<evidence type="ECO:0000259" key="13">
    <source>
        <dbReference type="Pfam" id="PF13244"/>
    </source>
</evidence>
<evidence type="ECO:0000259" key="12">
    <source>
        <dbReference type="Pfam" id="PF00662"/>
    </source>
</evidence>
<proteinExistence type="predicted"/>
<dbReference type="PANTHER" id="PTHR43373:SF1">
    <property type="entry name" value="NA(+)_H(+) ANTIPORTER SUBUNIT A"/>
    <property type="match status" value="1"/>
</dbReference>
<keyword evidence="8 10" id="KW-0472">Membrane</keyword>
<feature type="transmembrane region" description="Helical" evidence="10">
    <location>
        <begin position="686"/>
        <end position="706"/>
    </location>
</feature>
<dbReference type="Proteomes" id="UP000217343">
    <property type="component" value="Chromosome"/>
</dbReference>
<feature type="domain" description="NADH-Ubiquinone oxidoreductase (complex I) chain 5 N-terminal" evidence="12">
    <location>
        <begin position="70"/>
        <end position="117"/>
    </location>
</feature>
<feature type="transmembrane region" description="Helical" evidence="10">
    <location>
        <begin position="34"/>
        <end position="52"/>
    </location>
</feature>
<evidence type="ECO:0000256" key="4">
    <source>
        <dbReference type="ARBA" id="ARBA00022475"/>
    </source>
</evidence>
<accession>A0A250JWY4</accession>